<organism evidence="2 3">
    <name type="scientific">Jiulongibacter sediminis</name>
    <dbReference type="NCBI Taxonomy" id="1605367"/>
    <lineage>
        <taxon>Bacteria</taxon>
        <taxon>Pseudomonadati</taxon>
        <taxon>Bacteroidota</taxon>
        <taxon>Cytophagia</taxon>
        <taxon>Cytophagales</taxon>
        <taxon>Leadbetterellaceae</taxon>
        <taxon>Jiulongibacter</taxon>
    </lineage>
</organism>
<comment type="caution">
    <text evidence="2">The sequence shown here is derived from an EMBL/GenBank/DDBJ whole genome shotgun (WGS) entry which is preliminary data.</text>
</comment>
<dbReference type="Proteomes" id="UP000050454">
    <property type="component" value="Unassembled WGS sequence"/>
</dbReference>
<dbReference type="Gene3D" id="2.60.120.380">
    <property type="match status" value="1"/>
</dbReference>
<dbReference type="InterPro" id="IPR010496">
    <property type="entry name" value="AL/BT2_dom"/>
</dbReference>
<feature type="domain" description="PA14" evidence="1">
    <location>
        <begin position="229"/>
        <end position="368"/>
    </location>
</feature>
<dbReference type="AlphaFoldDB" id="A0A0P7BVT2"/>
<dbReference type="SUPFAM" id="SSF56988">
    <property type="entry name" value="Anthrax protective antigen"/>
    <property type="match status" value="1"/>
</dbReference>
<evidence type="ECO:0000313" key="3">
    <source>
        <dbReference type="Proteomes" id="UP000050454"/>
    </source>
</evidence>
<gene>
    <name evidence="2" type="ORF">AFM12_09445</name>
</gene>
<dbReference type="PATRIC" id="fig|1605367.3.peg.3275"/>
<sequence>MATLAQTQILAENLNHFKNPAGNWSIVGEASANPFVDNDLKSTPGTGVLVNIHEHGTYGGDYELVSDFTHGDADIEFDFMMAKGSNSGVYLQGNYEIQLLDSWGKKTAKYGDCGGIYERWDESQPDGMKGYEGSAPRVNACKAPGLWQHMKISFQAPRFDEKGQKTENAKILSVTLNGQLLHENVELSGVTRGALTEKEVAQGPLRFQGDHGSLAFRNIVLTSFDQPAAELQNLSYEVNYDPYNPEANPKDLPVQDKGELNELTWEFLKQPNEYVYTISGDFIAPNDGKYTFTQYSSSNNSLKIDGEMVIENRYTGANDGRSASIELKAGKHTLEFYNAKYDGWMRPALGLFVSGPGFREKALNSPSSMLGNKPADPILILKDDYDNLRSFMDFTEDGERKRVTHAISVSTPAGIHFTYDLDKGALLQAWRGQFLNATPMWDSRGDGSSRPLGAITPFNDDLTISDKLPAIWPSDTAGSGYRPLGYSLDDENIPTFRYQIYGNKVSDRIEVAEKQKLKRSISVDSNAPFAARLAEGYSIEKIEEGLYAINDKSWFVEIPDAEGITQRSSDGKSELIVIAKGKLTYNILF</sequence>
<dbReference type="Pfam" id="PF06439">
    <property type="entry name" value="3keto-disac_hyd"/>
    <property type="match status" value="1"/>
</dbReference>
<dbReference type="Pfam" id="PF07691">
    <property type="entry name" value="PA14"/>
    <property type="match status" value="1"/>
</dbReference>
<dbReference type="Gene3D" id="2.60.120.560">
    <property type="entry name" value="Exo-inulinase, domain 1"/>
    <property type="match status" value="1"/>
</dbReference>
<name>A0A0P7BVT2_9BACT</name>
<protein>
    <recommendedName>
        <fullName evidence="1">PA14 domain-containing protein</fullName>
    </recommendedName>
</protein>
<dbReference type="GO" id="GO:0016787">
    <property type="term" value="F:hydrolase activity"/>
    <property type="evidence" value="ECO:0007669"/>
    <property type="project" value="InterPro"/>
</dbReference>
<keyword evidence="3" id="KW-1185">Reference proteome</keyword>
<reference evidence="2 3" key="1">
    <citation type="submission" date="2015-07" db="EMBL/GenBank/DDBJ databases">
        <title>The draft genome sequence of Leadbetterella sp. JN14-9.</title>
        <authorList>
            <person name="Liu Y."/>
            <person name="Du J."/>
            <person name="Shao Z."/>
        </authorList>
    </citation>
    <scope>NUCLEOTIDE SEQUENCE [LARGE SCALE GENOMIC DNA]</scope>
    <source>
        <strain evidence="2 3">JN14-9</strain>
    </source>
</reference>
<evidence type="ECO:0000259" key="1">
    <source>
        <dbReference type="PROSITE" id="PS51820"/>
    </source>
</evidence>
<dbReference type="InterPro" id="IPR011658">
    <property type="entry name" value="PA14_dom"/>
</dbReference>
<accession>A0A0P7BVT2</accession>
<dbReference type="EMBL" id="LGTQ01000006">
    <property type="protein sequence ID" value="KPM49059.1"/>
    <property type="molecule type" value="Genomic_DNA"/>
</dbReference>
<dbReference type="PROSITE" id="PS51820">
    <property type="entry name" value="PA14"/>
    <property type="match status" value="1"/>
</dbReference>
<evidence type="ECO:0000313" key="2">
    <source>
        <dbReference type="EMBL" id="KPM49059.1"/>
    </source>
</evidence>
<dbReference type="InterPro" id="IPR037524">
    <property type="entry name" value="PA14/GLEYA"/>
</dbReference>
<proteinExistence type="predicted"/>
<dbReference type="STRING" id="1605367.AFM12_09445"/>